<dbReference type="SUPFAM" id="SSF53383">
    <property type="entry name" value="PLP-dependent transferases"/>
    <property type="match status" value="1"/>
</dbReference>
<dbReference type="InterPro" id="IPR015424">
    <property type="entry name" value="PyrdxlP-dep_Trfase"/>
</dbReference>
<evidence type="ECO:0000256" key="1">
    <source>
        <dbReference type="ARBA" id="ARBA00001933"/>
    </source>
</evidence>
<dbReference type="GO" id="GO:0019752">
    <property type="term" value="P:carboxylic acid metabolic process"/>
    <property type="evidence" value="ECO:0007669"/>
    <property type="project" value="InterPro"/>
</dbReference>
<dbReference type="PROSITE" id="PS00392">
    <property type="entry name" value="DDC_GAD_HDC_YDC"/>
    <property type="match status" value="1"/>
</dbReference>
<name>A0A1Y1IAS6_KLENI</name>
<dbReference type="OMA" id="VPFINNM"/>
<accession>A0A1Y1IAS6</accession>
<dbReference type="EMBL" id="DF237277">
    <property type="protein sequence ID" value="GAQ87062.1"/>
    <property type="molecule type" value="Genomic_DNA"/>
</dbReference>
<keyword evidence="3" id="KW-0210">Decarboxylase</keyword>
<sequence>MQLDQKRKPRTSQRTAQLESKDVLLEPGKTVERGSGYEHVKLESFGLFESRASVRNIRGDAVSEGPILPSEYCQQRLDALYERVSACREEFIGYPLNLDFDYSEVLAPFLRFSLNNVGDPYQRVPTNLSALQTHDFEREVLEIFCGLTGGSPADVSGYVTNGGTEGNMYGLYLAREVLPRGIVYFSDACHYSVFKILRVLQMRSVRIRTDGRGEMDYNHLRETLQANRDLPAIVFANIGSTMTGAIDSLPRIKAAVSEAATCRSYIHCDAALSGFVLPFAPNPQPFGFSDGADSISVSGHKLIGSPIPCGVVLARRCHVEGIGSNIEYVGALDTTLSGSRNGLTPLVLWYAFRSRGIRTVRDMVRRALDVAAYATEQLRAAGVDAWRHENSLIVVFPRPSECLVKRWHLAAQADIAHLVTMPHVSRNQG</sequence>
<proteinExistence type="inferred from homology"/>
<evidence type="ECO:0000256" key="4">
    <source>
        <dbReference type="ARBA" id="ARBA00022898"/>
    </source>
</evidence>
<dbReference type="InterPro" id="IPR021115">
    <property type="entry name" value="Pyridoxal-P_BS"/>
</dbReference>
<dbReference type="GO" id="GO:0016831">
    <property type="term" value="F:carboxy-lyase activity"/>
    <property type="evidence" value="ECO:0007669"/>
    <property type="project" value="UniProtKB-KW"/>
</dbReference>
<evidence type="ECO:0000256" key="7">
    <source>
        <dbReference type="RuleBase" id="RU000382"/>
    </source>
</evidence>
<keyword evidence="10" id="KW-1185">Reference proteome</keyword>
<comment type="similarity">
    <text evidence="2 7">Belongs to the group II decarboxylase family.</text>
</comment>
<evidence type="ECO:0000313" key="9">
    <source>
        <dbReference type="EMBL" id="GAQ87062.1"/>
    </source>
</evidence>
<gene>
    <name evidence="9" type="ORF">KFL_003280160</name>
</gene>
<dbReference type="PANTHER" id="PTHR46101">
    <property type="match status" value="1"/>
</dbReference>
<dbReference type="Gene3D" id="3.40.640.10">
    <property type="entry name" value="Type I PLP-dependent aspartate aminotransferase-like (Major domain)"/>
    <property type="match status" value="1"/>
</dbReference>
<comment type="cofactor">
    <cofactor evidence="1 6 7">
        <name>pyridoxal 5'-phosphate</name>
        <dbReference type="ChEBI" id="CHEBI:597326"/>
    </cofactor>
</comment>
<evidence type="ECO:0000256" key="6">
    <source>
        <dbReference type="PIRSR" id="PIRSR602129-50"/>
    </source>
</evidence>
<evidence type="ECO:0000313" key="10">
    <source>
        <dbReference type="Proteomes" id="UP000054558"/>
    </source>
</evidence>
<dbReference type="OrthoDB" id="2161780at2759"/>
<dbReference type="Pfam" id="PF00282">
    <property type="entry name" value="Pyridoxal_deC"/>
    <property type="match status" value="1"/>
</dbReference>
<evidence type="ECO:0000256" key="3">
    <source>
        <dbReference type="ARBA" id="ARBA00022793"/>
    </source>
</evidence>
<dbReference type="InterPro" id="IPR002129">
    <property type="entry name" value="PyrdxlP-dep_de-COase"/>
</dbReference>
<protein>
    <submittedName>
        <fullName evidence="9">Pyridoxal phosphate-dependent decarboxylase</fullName>
    </submittedName>
</protein>
<dbReference type="PANTHER" id="PTHR46101:SF2">
    <property type="entry name" value="SERINE DECARBOXYLASE"/>
    <property type="match status" value="1"/>
</dbReference>
<dbReference type="GO" id="GO:0030170">
    <property type="term" value="F:pyridoxal phosphate binding"/>
    <property type="evidence" value="ECO:0007669"/>
    <property type="project" value="InterPro"/>
</dbReference>
<feature type="modified residue" description="N6-(pyridoxal phosphate)lysine" evidence="6">
    <location>
        <position position="301"/>
    </location>
</feature>
<feature type="region of interest" description="Disordered" evidence="8">
    <location>
        <begin position="1"/>
        <end position="25"/>
    </location>
</feature>
<dbReference type="InterPro" id="IPR015421">
    <property type="entry name" value="PyrdxlP-dep_Trfase_major"/>
</dbReference>
<keyword evidence="4 6" id="KW-0663">Pyridoxal phosphate</keyword>
<dbReference type="InterPro" id="IPR051151">
    <property type="entry name" value="Group_II_Decarboxylase"/>
</dbReference>
<dbReference type="NCBIfam" id="NF002748">
    <property type="entry name" value="PRK02769.1"/>
    <property type="match status" value="1"/>
</dbReference>
<organism evidence="9 10">
    <name type="scientific">Klebsormidium nitens</name>
    <name type="common">Green alga</name>
    <name type="synonym">Ulothrix nitens</name>
    <dbReference type="NCBI Taxonomy" id="105231"/>
    <lineage>
        <taxon>Eukaryota</taxon>
        <taxon>Viridiplantae</taxon>
        <taxon>Streptophyta</taxon>
        <taxon>Klebsormidiophyceae</taxon>
        <taxon>Klebsormidiales</taxon>
        <taxon>Klebsormidiaceae</taxon>
        <taxon>Klebsormidium</taxon>
    </lineage>
</organism>
<reference evidence="9 10" key="1">
    <citation type="journal article" date="2014" name="Nat. Commun.">
        <title>Klebsormidium flaccidum genome reveals primary factors for plant terrestrial adaptation.</title>
        <authorList>
            <person name="Hori K."/>
            <person name="Maruyama F."/>
            <person name="Fujisawa T."/>
            <person name="Togashi T."/>
            <person name="Yamamoto N."/>
            <person name="Seo M."/>
            <person name="Sato S."/>
            <person name="Yamada T."/>
            <person name="Mori H."/>
            <person name="Tajima N."/>
            <person name="Moriyama T."/>
            <person name="Ikeuchi M."/>
            <person name="Watanabe M."/>
            <person name="Wada H."/>
            <person name="Kobayashi K."/>
            <person name="Saito M."/>
            <person name="Masuda T."/>
            <person name="Sasaki-Sekimoto Y."/>
            <person name="Mashiguchi K."/>
            <person name="Awai K."/>
            <person name="Shimojima M."/>
            <person name="Masuda S."/>
            <person name="Iwai M."/>
            <person name="Nobusawa T."/>
            <person name="Narise T."/>
            <person name="Kondo S."/>
            <person name="Saito H."/>
            <person name="Sato R."/>
            <person name="Murakawa M."/>
            <person name="Ihara Y."/>
            <person name="Oshima-Yamada Y."/>
            <person name="Ohtaka K."/>
            <person name="Satoh M."/>
            <person name="Sonobe K."/>
            <person name="Ishii M."/>
            <person name="Ohtani R."/>
            <person name="Kanamori-Sato M."/>
            <person name="Honoki R."/>
            <person name="Miyazaki D."/>
            <person name="Mochizuki H."/>
            <person name="Umetsu J."/>
            <person name="Higashi K."/>
            <person name="Shibata D."/>
            <person name="Kamiya Y."/>
            <person name="Sato N."/>
            <person name="Nakamura Y."/>
            <person name="Tabata S."/>
            <person name="Ida S."/>
            <person name="Kurokawa K."/>
            <person name="Ohta H."/>
        </authorList>
    </citation>
    <scope>NUCLEOTIDE SEQUENCE [LARGE SCALE GENOMIC DNA]</scope>
    <source>
        <strain evidence="9 10">NIES-2285</strain>
    </source>
</reference>
<dbReference type="Proteomes" id="UP000054558">
    <property type="component" value="Unassembled WGS sequence"/>
</dbReference>
<dbReference type="AlphaFoldDB" id="A0A1Y1IAS6"/>
<evidence type="ECO:0000256" key="5">
    <source>
        <dbReference type="ARBA" id="ARBA00023239"/>
    </source>
</evidence>
<evidence type="ECO:0000256" key="2">
    <source>
        <dbReference type="ARBA" id="ARBA00009533"/>
    </source>
</evidence>
<dbReference type="STRING" id="105231.A0A1Y1IAS6"/>
<evidence type="ECO:0000256" key="8">
    <source>
        <dbReference type="SAM" id="MobiDB-lite"/>
    </source>
</evidence>
<keyword evidence="5 7" id="KW-0456">Lyase</keyword>